<sequence length="90" mass="10265">MPHIDREDHRVMERARDLLTQHSPTLIEALRVYAEYMDGAATEARTAHEAGVETSLVTNNGFRQMSELFNHNRDKARAAAEAIVSWKDDE</sequence>
<dbReference type="Proteomes" id="UP001500320">
    <property type="component" value="Unassembled WGS sequence"/>
</dbReference>
<dbReference type="EMBL" id="BAAAUT010000031">
    <property type="protein sequence ID" value="GAA3144413.1"/>
    <property type="molecule type" value="Genomic_DNA"/>
</dbReference>
<accession>A0ABP6ND80</accession>
<evidence type="ECO:0000313" key="1">
    <source>
        <dbReference type="EMBL" id="GAA3144413.1"/>
    </source>
</evidence>
<keyword evidence="2" id="KW-1185">Reference proteome</keyword>
<organism evidence="1 2">
    <name type="scientific">Planomonospora alba</name>
    <dbReference type="NCBI Taxonomy" id="161354"/>
    <lineage>
        <taxon>Bacteria</taxon>
        <taxon>Bacillati</taxon>
        <taxon>Actinomycetota</taxon>
        <taxon>Actinomycetes</taxon>
        <taxon>Streptosporangiales</taxon>
        <taxon>Streptosporangiaceae</taxon>
        <taxon>Planomonospora</taxon>
    </lineage>
</organism>
<proteinExistence type="predicted"/>
<comment type="caution">
    <text evidence="1">The sequence shown here is derived from an EMBL/GenBank/DDBJ whole genome shotgun (WGS) entry which is preliminary data.</text>
</comment>
<gene>
    <name evidence="1" type="ORF">GCM10010466_39410</name>
</gene>
<reference evidence="2" key="1">
    <citation type="journal article" date="2019" name="Int. J. Syst. Evol. Microbiol.">
        <title>The Global Catalogue of Microorganisms (GCM) 10K type strain sequencing project: providing services to taxonomists for standard genome sequencing and annotation.</title>
        <authorList>
            <consortium name="The Broad Institute Genomics Platform"/>
            <consortium name="The Broad Institute Genome Sequencing Center for Infectious Disease"/>
            <person name="Wu L."/>
            <person name="Ma J."/>
        </authorList>
    </citation>
    <scope>NUCLEOTIDE SEQUENCE [LARGE SCALE GENOMIC DNA]</scope>
    <source>
        <strain evidence="2">JCM 9373</strain>
    </source>
</reference>
<name>A0ABP6ND80_9ACTN</name>
<protein>
    <submittedName>
        <fullName evidence="1">Uncharacterized protein</fullName>
    </submittedName>
</protein>
<dbReference type="RefSeq" id="WP_344861581.1">
    <property type="nucleotide sequence ID" value="NZ_BAAAUT010000031.1"/>
</dbReference>
<evidence type="ECO:0000313" key="2">
    <source>
        <dbReference type="Proteomes" id="UP001500320"/>
    </source>
</evidence>